<feature type="domain" description="Putative restriction endonuclease" evidence="1">
    <location>
        <begin position="24"/>
        <end position="186"/>
    </location>
</feature>
<reference evidence="2 3" key="1">
    <citation type="submission" date="2016-10" db="EMBL/GenBank/DDBJ databases">
        <authorList>
            <person name="de Groot N.N."/>
        </authorList>
    </citation>
    <scope>NUCLEOTIDE SEQUENCE [LARGE SCALE GENOMIC DNA]</scope>
    <source>
        <strain evidence="2 3">DSM 21228</strain>
    </source>
</reference>
<dbReference type="OrthoDB" id="427876at2"/>
<dbReference type="InterPro" id="IPR011335">
    <property type="entry name" value="Restrct_endonuc-II-like"/>
</dbReference>
<accession>A0A1H3VW83</accession>
<dbReference type="SUPFAM" id="SSF52980">
    <property type="entry name" value="Restriction endonuclease-like"/>
    <property type="match status" value="1"/>
</dbReference>
<keyword evidence="2" id="KW-0540">Nuclease</keyword>
<keyword evidence="2" id="KW-0255">Endonuclease</keyword>
<dbReference type="STRING" id="525918.SAMN05660964_00288"/>
<evidence type="ECO:0000313" key="3">
    <source>
        <dbReference type="Proteomes" id="UP000199397"/>
    </source>
</evidence>
<dbReference type="EMBL" id="FNQP01000001">
    <property type="protein sequence ID" value="SDZ79067.1"/>
    <property type="molecule type" value="Genomic_DNA"/>
</dbReference>
<sequence>MQFQFSQLSFPDNAEVVINDVSWADFERFMDELGERSSLRISYNQRSIHLMAPSAGHEVPKLHIGRFVEYLLEQQQLDFESLGSFTMRKQSVQKAVEPDECFYIEHAAAIRGKRQISLDSDPPPDLAVEIDIYSPTDRALYAALGVPELWIYDGKTLVIWVLQAGEYHAVEFSPHFPGLALREKIPVLLNLAEREGRMVAMKAFRAWVDENPPCPPFAKGG</sequence>
<dbReference type="InterPro" id="IPR008538">
    <property type="entry name" value="Uma2"/>
</dbReference>
<dbReference type="GO" id="GO:0004519">
    <property type="term" value="F:endonuclease activity"/>
    <property type="evidence" value="ECO:0007669"/>
    <property type="project" value="UniProtKB-KW"/>
</dbReference>
<dbReference type="CDD" id="cd06260">
    <property type="entry name" value="DUF820-like"/>
    <property type="match status" value="1"/>
</dbReference>
<proteinExistence type="predicted"/>
<dbReference type="PANTHER" id="PTHR47152">
    <property type="entry name" value="SLR2084 PROTEIN-RELATED"/>
    <property type="match status" value="1"/>
</dbReference>
<gene>
    <name evidence="2" type="ORF">SAMN05660964_00288</name>
</gene>
<dbReference type="Proteomes" id="UP000199397">
    <property type="component" value="Unassembled WGS sequence"/>
</dbReference>
<dbReference type="Pfam" id="PF05685">
    <property type="entry name" value="Uma2"/>
    <property type="match status" value="1"/>
</dbReference>
<name>A0A1H3VW83_9GAMM</name>
<evidence type="ECO:0000313" key="2">
    <source>
        <dbReference type="EMBL" id="SDZ79067.1"/>
    </source>
</evidence>
<protein>
    <submittedName>
        <fullName evidence="2">Endonuclease, Uma2 family (Restriction endonuclease fold)</fullName>
    </submittedName>
</protein>
<organism evidence="2 3">
    <name type="scientific">Thiothrix caldifontis</name>
    <dbReference type="NCBI Taxonomy" id="525918"/>
    <lineage>
        <taxon>Bacteria</taxon>
        <taxon>Pseudomonadati</taxon>
        <taxon>Pseudomonadota</taxon>
        <taxon>Gammaproteobacteria</taxon>
        <taxon>Thiotrichales</taxon>
        <taxon>Thiotrichaceae</taxon>
        <taxon>Thiothrix</taxon>
    </lineage>
</organism>
<dbReference type="InterPro" id="IPR012296">
    <property type="entry name" value="Nuclease_put_TT1808"/>
</dbReference>
<keyword evidence="3" id="KW-1185">Reference proteome</keyword>
<dbReference type="AlphaFoldDB" id="A0A1H3VW83"/>
<dbReference type="PANTHER" id="PTHR47152:SF1">
    <property type="entry name" value="SLL1186 PROTEIN"/>
    <property type="match status" value="1"/>
</dbReference>
<dbReference type="Gene3D" id="3.90.1570.10">
    <property type="entry name" value="tt1808, chain A"/>
    <property type="match status" value="1"/>
</dbReference>
<keyword evidence="2" id="KW-0378">Hydrolase</keyword>
<dbReference type="RefSeq" id="WP_093064632.1">
    <property type="nucleotide sequence ID" value="NZ_FNQP01000001.1"/>
</dbReference>
<evidence type="ECO:0000259" key="1">
    <source>
        <dbReference type="Pfam" id="PF05685"/>
    </source>
</evidence>